<evidence type="ECO:0000256" key="1">
    <source>
        <dbReference type="SAM" id="SignalP"/>
    </source>
</evidence>
<protein>
    <submittedName>
        <fullName evidence="2">Uncharacterized protein</fullName>
    </submittedName>
</protein>
<reference evidence="2" key="1">
    <citation type="submission" date="2021-07" db="EMBL/GenBank/DDBJ databases">
        <authorList>
            <person name="Durling M."/>
        </authorList>
    </citation>
    <scope>NUCLEOTIDE SEQUENCE</scope>
</reference>
<feature type="signal peptide" evidence="1">
    <location>
        <begin position="1"/>
        <end position="22"/>
    </location>
</feature>
<dbReference type="OrthoDB" id="10279115at2759"/>
<organism evidence="2 3">
    <name type="scientific">Hymenoscyphus albidus</name>
    <dbReference type="NCBI Taxonomy" id="595503"/>
    <lineage>
        <taxon>Eukaryota</taxon>
        <taxon>Fungi</taxon>
        <taxon>Dikarya</taxon>
        <taxon>Ascomycota</taxon>
        <taxon>Pezizomycotina</taxon>
        <taxon>Leotiomycetes</taxon>
        <taxon>Helotiales</taxon>
        <taxon>Helotiaceae</taxon>
        <taxon>Hymenoscyphus</taxon>
    </lineage>
</organism>
<evidence type="ECO:0000313" key="2">
    <source>
        <dbReference type="EMBL" id="CAG8972471.1"/>
    </source>
</evidence>
<gene>
    <name evidence="2" type="ORF">HYALB_00001161</name>
</gene>
<dbReference type="Proteomes" id="UP000701801">
    <property type="component" value="Unassembled WGS sequence"/>
</dbReference>
<accession>A0A9N9LJ35</accession>
<comment type="caution">
    <text evidence="2">The sequence shown here is derived from an EMBL/GenBank/DDBJ whole genome shotgun (WGS) entry which is preliminary data.</text>
</comment>
<dbReference type="AlphaFoldDB" id="A0A9N9LJ35"/>
<name>A0A9N9LJ35_9HELO</name>
<keyword evidence="3" id="KW-1185">Reference proteome</keyword>
<feature type="chain" id="PRO_5040296306" evidence="1">
    <location>
        <begin position="23"/>
        <end position="348"/>
    </location>
</feature>
<evidence type="ECO:0000313" key="3">
    <source>
        <dbReference type="Proteomes" id="UP000701801"/>
    </source>
</evidence>
<keyword evidence="1" id="KW-0732">Signal</keyword>
<sequence>MYLIQIISRIFLLCHLRSIAFAQASNEISPRAVGAKWNITLKGFPVEGTKPPRPITTDDINRYIDQIIELADYVVDGVRETDAIFLQFFGEASYHKEVIDVFRRLAGGIITGTDVPKKLEIVAEKTPPAKEMNAKGEPKTLVAKYENRQGMPTLILYEEWATLEDFLHMLPGATAEGQLERFRATRQGVLLHAMMQFVGDSSIYGTVLSPFPSDGPFDNGSIMNVDVIDAGDEAERQFMHEFTGLNEPQLTNAKALGERNVLLISQLGDGPFTVMHNADTYTLFAIALLIHWNRNQAIVPVHGPLVDLYKAAEQRDPFNDTTSPFRGTKEYAMRVNVWWSTSGRRTDL</sequence>
<dbReference type="EMBL" id="CAJVRM010000045">
    <property type="protein sequence ID" value="CAG8972471.1"/>
    <property type="molecule type" value="Genomic_DNA"/>
</dbReference>
<proteinExistence type="predicted"/>